<comment type="caution">
    <text evidence="6">The sequence shown here is derived from an EMBL/GenBank/DDBJ whole genome shotgun (WGS) entry which is preliminary data.</text>
</comment>
<keyword evidence="7" id="KW-1185">Reference proteome</keyword>
<dbReference type="PROSITE" id="PS01124">
    <property type="entry name" value="HTH_ARAC_FAMILY_2"/>
    <property type="match status" value="1"/>
</dbReference>
<evidence type="ECO:0000256" key="4">
    <source>
        <dbReference type="ARBA" id="ARBA00023163"/>
    </source>
</evidence>
<dbReference type="Gene3D" id="1.10.10.60">
    <property type="entry name" value="Homeodomain-like"/>
    <property type="match status" value="1"/>
</dbReference>
<name>A0A6N8SJ03_9HYPH</name>
<dbReference type="RefSeq" id="WP_160861953.1">
    <property type="nucleotide sequence ID" value="NZ_WUMK01000010.1"/>
</dbReference>
<dbReference type="SUPFAM" id="SSF51215">
    <property type="entry name" value="Regulatory protein AraC"/>
    <property type="match status" value="1"/>
</dbReference>
<accession>A0A6N8SJ03</accession>
<gene>
    <name evidence="6" type="ORF">GR138_24950</name>
</gene>
<dbReference type="InterPro" id="IPR018062">
    <property type="entry name" value="HTH_AraC-typ_CS"/>
</dbReference>
<dbReference type="AlphaFoldDB" id="A0A6N8SJ03"/>
<dbReference type="InterPro" id="IPR018060">
    <property type="entry name" value="HTH_AraC"/>
</dbReference>
<evidence type="ECO:0000256" key="1">
    <source>
        <dbReference type="ARBA" id="ARBA00023015"/>
    </source>
</evidence>
<sequence length="320" mass="35332">MNDPLTEMLRGLRLDGVEYGRCQPSAPWATAYPTQVEARFHFLAAGHAFLQSPAGEWTEMHPGDAVLLPRGDAHVLASEPGVAPTPLECMERKRLCDGIVDLQCARPDTNNLLFFAVLRFNVDKRHPLLELMPDVMRTSDLAVSEPTIPLLLDAMMREVDMNRVGAGGILSRLADVLTATIIRTWVEHGCGDSTGWLAAVRNPDVGRVLAAIHLDPSHDWSVGELARHMGASRSGFAQRFATVVGETPARYVARMRMHQAHQWLQDGQRVAVIAERLGYESEASFSRAFKRIIGASPSQFREHRKVNGSASLEERRSAPA</sequence>
<evidence type="ECO:0000256" key="2">
    <source>
        <dbReference type="ARBA" id="ARBA00023125"/>
    </source>
</evidence>
<evidence type="ECO:0000256" key="3">
    <source>
        <dbReference type="ARBA" id="ARBA00023159"/>
    </source>
</evidence>
<dbReference type="OrthoDB" id="9802263at2"/>
<dbReference type="PROSITE" id="PS00041">
    <property type="entry name" value="HTH_ARAC_FAMILY_1"/>
    <property type="match status" value="1"/>
</dbReference>
<proteinExistence type="predicted"/>
<reference evidence="6 7" key="1">
    <citation type="submission" date="2019-12" db="EMBL/GenBank/DDBJ databases">
        <title>Shinella kummerowiae sp. nov., a symbiotic bacterium isolated from root nodules of the herbal legume Kummerowia stipulacea.</title>
        <authorList>
            <person name="Gao J."/>
        </authorList>
    </citation>
    <scope>NUCLEOTIDE SEQUENCE [LARGE SCALE GENOMIC DNA]</scope>
    <source>
        <strain evidence="6 7">CCBAU 25048</strain>
    </source>
</reference>
<keyword evidence="1" id="KW-0805">Transcription regulation</keyword>
<dbReference type="SUPFAM" id="SSF46689">
    <property type="entry name" value="Homeodomain-like"/>
    <property type="match status" value="2"/>
</dbReference>
<dbReference type="Proteomes" id="UP000435802">
    <property type="component" value="Unassembled WGS sequence"/>
</dbReference>
<dbReference type="InterPro" id="IPR020449">
    <property type="entry name" value="Tscrpt_reg_AraC-type_HTH"/>
</dbReference>
<keyword evidence="3" id="KW-0010">Activator</keyword>
<dbReference type="SMART" id="SM00342">
    <property type="entry name" value="HTH_ARAC"/>
    <property type="match status" value="1"/>
</dbReference>
<dbReference type="PANTHER" id="PTHR46796:SF7">
    <property type="entry name" value="ARAC FAMILY TRANSCRIPTIONAL REGULATOR"/>
    <property type="match status" value="1"/>
</dbReference>
<dbReference type="InterPro" id="IPR037923">
    <property type="entry name" value="HTH-like"/>
</dbReference>
<keyword evidence="2" id="KW-0238">DNA-binding</keyword>
<evidence type="ECO:0000313" key="6">
    <source>
        <dbReference type="EMBL" id="MXN48467.1"/>
    </source>
</evidence>
<dbReference type="InterPro" id="IPR009057">
    <property type="entry name" value="Homeodomain-like_sf"/>
</dbReference>
<dbReference type="EMBL" id="WUMK01000010">
    <property type="protein sequence ID" value="MXN48467.1"/>
    <property type="molecule type" value="Genomic_DNA"/>
</dbReference>
<dbReference type="PRINTS" id="PR00032">
    <property type="entry name" value="HTHARAC"/>
</dbReference>
<feature type="domain" description="HTH araC/xylS-type" evidence="5">
    <location>
        <begin position="206"/>
        <end position="303"/>
    </location>
</feature>
<dbReference type="InterPro" id="IPR032783">
    <property type="entry name" value="AraC_lig"/>
</dbReference>
<protein>
    <submittedName>
        <fullName evidence="6">Helix-turn-helix domain-containing protein</fullName>
    </submittedName>
</protein>
<dbReference type="Pfam" id="PF12852">
    <property type="entry name" value="Cupin_6"/>
    <property type="match status" value="1"/>
</dbReference>
<evidence type="ECO:0000259" key="5">
    <source>
        <dbReference type="PROSITE" id="PS01124"/>
    </source>
</evidence>
<dbReference type="Pfam" id="PF12833">
    <property type="entry name" value="HTH_18"/>
    <property type="match status" value="1"/>
</dbReference>
<keyword evidence="4" id="KW-0804">Transcription</keyword>
<dbReference type="GO" id="GO:0003700">
    <property type="term" value="F:DNA-binding transcription factor activity"/>
    <property type="evidence" value="ECO:0007669"/>
    <property type="project" value="InterPro"/>
</dbReference>
<dbReference type="GO" id="GO:0043565">
    <property type="term" value="F:sequence-specific DNA binding"/>
    <property type="evidence" value="ECO:0007669"/>
    <property type="project" value="InterPro"/>
</dbReference>
<evidence type="ECO:0000313" key="7">
    <source>
        <dbReference type="Proteomes" id="UP000435802"/>
    </source>
</evidence>
<organism evidence="6 7">
    <name type="scientific">Shinella kummerowiae</name>
    <dbReference type="NCBI Taxonomy" id="417745"/>
    <lineage>
        <taxon>Bacteria</taxon>
        <taxon>Pseudomonadati</taxon>
        <taxon>Pseudomonadota</taxon>
        <taxon>Alphaproteobacteria</taxon>
        <taxon>Hyphomicrobiales</taxon>
        <taxon>Rhizobiaceae</taxon>
        <taxon>Shinella</taxon>
    </lineage>
</organism>
<dbReference type="PANTHER" id="PTHR46796">
    <property type="entry name" value="HTH-TYPE TRANSCRIPTIONAL ACTIVATOR RHAS-RELATED"/>
    <property type="match status" value="1"/>
</dbReference>
<dbReference type="InterPro" id="IPR050204">
    <property type="entry name" value="AraC_XylS_family_regulators"/>
</dbReference>